<accession>A0A377U321</accession>
<sequence>MNRQHARQYDARDVEVAMIEANGLFIGGGSLHRNVTLNVWVTLRSVLQHGDIGQNERIGAQLSGHIHCSLPAGVAVGMSEGIDGDMQLTTVLMHKADGFLQFLFGEIKAGKVAGVGVIFQPDIDGIGAVFDGRLKRRKVTGWAEQLHNFS</sequence>
<name>A0A377U321_KLEPN</name>
<dbReference type="EMBL" id="UGMD01000002">
    <property type="protein sequence ID" value="STU97321.1"/>
    <property type="molecule type" value="Genomic_DNA"/>
</dbReference>
<evidence type="ECO:0000313" key="2">
    <source>
        <dbReference type="EMBL" id="STU97321.1"/>
    </source>
</evidence>
<protein>
    <submittedName>
        <fullName evidence="1">Uncharacterized protein</fullName>
    </submittedName>
</protein>
<organism evidence="1 3">
    <name type="scientific">Klebsiella pneumoniae</name>
    <dbReference type="NCBI Taxonomy" id="573"/>
    <lineage>
        <taxon>Bacteria</taxon>
        <taxon>Pseudomonadati</taxon>
        <taxon>Pseudomonadota</taxon>
        <taxon>Gammaproteobacteria</taxon>
        <taxon>Enterobacterales</taxon>
        <taxon>Enterobacteriaceae</taxon>
        <taxon>Klebsiella/Raoultella group</taxon>
        <taxon>Klebsiella</taxon>
        <taxon>Klebsiella pneumoniae complex</taxon>
    </lineage>
</organism>
<evidence type="ECO:0000313" key="3">
    <source>
        <dbReference type="Proteomes" id="UP000254938"/>
    </source>
</evidence>
<dbReference type="AlphaFoldDB" id="A0A377U321"/>
<reference evidence="3 4" key="1">
    <citation type="submission" date="2018-06" db="EMBL/GenBank/DDBJ databases">
        <authorList>
            <consortium name="Pathogen Informatics"/>
            <person name="Doyle S."/>
        </authorList>
    </citation>
    <scope>NUCLEOTIDE SEQUENCE [LARGE SCALE GENOMIC DNA]</scope>
    <source>
        <strain evidence="2 4">NCTC204</strain>
        <strain evidence="1 3">NCTC9140</strain>
    </source>
</reference>
<dbReference type="EMBL" id="UGKQ01000007">
    <property type="protein sequence ID" value="STS85481.1"/>
    <property type="molecule type" value="Genomic_DNA"/>
</dbReference>
<evidence type="ECO:0000313" key="1">
    <source>
        <dbReference type="EMBL" id="STS85481.1"/>
    </source>
</evidence>
<evidence type="ECO:0000313" key="4">
    <source>
        <dbReference type="Proteomes" id="UP000255192"/>
    </source>
</evidence>
<dbReference type="Proteomes" id="UP000255192">
    <property type="component" value="Unassembled WGS sequence"/>
</dbReference>
<proteinExistence type="predicted"/>
<dbReference type="Proteomes" id="UP000254938">
    <property type="component" value="Unassembled WGS sequence"/>
</dbReference>
<gene>
    <name evidence="2" type="ORF">NCTC204_02745</name>
    <name evidence="1" type="ORF">NCTC9140_07310</name>
</gene>